<dbReference type="InterPro" id="IPR025537">
    <property type="entry name" value="DUF4423"/>
</dbReference>
<comment type="caution">
    <text evidence="2">The sequence shown here is derived from an EMBL/GenBank/DDBJ whole genome shotgun (WGS) entry which is preliminary data.</text>
</comment>
<name>A0ABX5LMB0_9BACT</name>
<dbReference type="InterPro" id="IPR011873">
    <property type="entry name" value="CHP02147"/>
</dbReference>
<dbReference type="Pfam" id="PF14394">
    <property type="entry name" value="DUF4423"/>
    <property type="match status" value="1"/>
</dbReference>
<sequence length="279" mass="31887">MQPVMQFNDFREFLKAFYAERKPSGFSYREFSKLAGYSSPVFLKLVIEGKANLSEAGAERVANAIGLTGSDLLYFRFLVQMNQEKNAAKKKELFKNLREIAKANQVKIVGEEQYDYYESWLSPVLREALPQIQENKISQIANKLTFESSTKEIRKAIRVLTDAGFLREENGHFTQTDRRLSTGNLEMPSLAIRDMHRQMGELAVQSLEKVPVAERDISGLTFGIPEKSFDRIRAEIAEFRRRIANIAAETNETDRVYRLNVQFFPLTQKLNDNVEGGAA</sequence>
<evidence type="ECO:0000313" key="3">
    <source>
        <dbReference type="Proteomes" id="UP000245523"/>
    </source>
</evidence>
<dbReference type="NCBIfam" id="TIGR02147">
    <property type="entry name" value="Fsuc_second"/>
    <property type="match status" value="1"/>
</dbReference>
<keyword evidence="3" id="KW-1185">Reference proteome</keyword>
<proteinExistence type="predicted"/>
<dbReference type="Proteomes" id="UP000245523">
    <property type="component" value="Unassembled WGS sequence"/>
</dbReference>
<evidence type="ECO:0000259" key="1">
    <source>
        <dbReference type="Pfam" id="PF14394"/>
    </source>
</evidence>
<dbReference type="EMBL" id="QGHD01000005">
    <property type="protein sequence ID" value="PWL03564.1"/>
    <property type="molecule type" value="Genomic_DNA"/>
</dbReference>
<evidence type="ECO:0000313" key="2">
    <source>
        <dbReference type="EMBL" id="PWL03564.1"/>
    </source>
</evidence>
<dbReference type="RefSeq" id="WP_146193674.1">
    <property type="nucleotide sequence ID" value="NZ_JAXEIU010000008.1"/>
</dbReference>
<organism evidence="2 3">
    <name type="scientific">Hallerella porci</name>
    <dbReference type="NCBI Taxonomy" id="1945871"/>
    <lineage>
        <taxon>Bacteria</taxon>
        <taxon>Pseudomonadati</taxon>
        <taxon>Fibrobacterota</taxon>
        <taxon>Fibrobacteria</taxon>
        <taxon>Fibrobacterales</taxon>
        <taxon>Fibrobacteraceae</taxon>
        <taxon>Hallerella</taxon>
    </lineage>
</organism>
<feature type="domain" description="DUF4423" evidence="1">
    <location>
        <begin position="102"/>
        <end position="266"/>
    </location>
</feature>
<accession>A0ABX5LMB0</accession>
<reference evidence="2 3" key="1">
    <citation type="submission" date="2018-05" db="EMBL/GenBank/DDBJ databases">
        <title>Animal gut microbial communities from fecal samples from Wisconsin, USA.</title>
        <authorList>
            <person name="Neumann A."/>
        </authorList>
    </citation>
    <scope>NUCLEOTIDE SEQUENCE [LARGE SCALE GENOMIC DNA]</scope>
    <source>
        <strain evidence="2 3">UWS4</strain>
    </source>
</reference>
<protein>
    <submittedName>
        <fullName evidence="2">Uncharacterized protein (TIGR02147 family)</fullName>
    </submittedName>
</protein>
<gene>
    <name evidence="2" type="ORF">B0H50_105108</name>
</gene>